<evidence type="ECO:0000259" key="5">
    <source>
        <dbReference type="PROSITE" id="PS01124"/>
    </source>
</evidence>
<reference evidence="7" key="1">
    <citation type="journal article" date="2019" name="Int. J. Syst. Evol. Microbiol.">
        <title>The Global Catalogue of Microorganisms (GCM) 10K type strain sequencing project: providing services to taxonomists for standard genome sequencing and annotation.</title>
        <authorList>
            <consortium name="The Broad Institute Genomics Platform"/>
            <consortium name="The Broad Institute Genome Sequencing Center for Infectious Disease"/>
            <person name="Wu L."/>
            <person name="Ma J."/>
        </authorList>
    </citation>
    <scope>NUCLEOTIDE SEQUENCE [LARGE SCALE GENOMIC DNA]</scope>
    <source>
        <strain evidence="7">NBRC 102146</strain>
    </source>
</reference>
<dbReference type="PROSITE" id="PS00041">
    <property type="entry name" value="HTH_ARAC_FAMILY_1"/>
    <property type="match status" value="1"/>
</dbReference>
<gene>
    <name evidence="6" type="ORF">GCM10007925_03420</name>
</gene>
<dbReference type="InterPro" id="IPR009057">
    <property type="entry name" value="Homeodomain-like_sf"/>
</dbReference>
<evidence type="ECO:0000256" key="3">
    <source>
        <dbReference type="ARBA" id="ARBA00023159"/>
    </source>
</evidence>
<dbReference type="SMART" id="SM00342">
    <property type="entry name" value="HTH_ARAC"/>
    <property type="match status" value="1"/>
</dbReference>
<dbReference type="EMBL" id="BSOO01000003">
    <property type="protein sequence ID" value="GLR46631.1"/>
    <property type="molecule type" value="Genomic_DNA"/>
</dbReference>
<evidence type="ECO:0000313" key="6">
    <source>
        <dbReference type="EMBL" id="GLR46631.1"/>
    </source>
</evidence>
<keyword evidence="7" id="KW-1185">Reference proteome</keyword>
<evidence type="ECO:0000256" key="1">
    <source>
        <dbReference type="ARBA" id="ARBA00023015"/>
    </source>
</evidence>
<keyword evidence="3" id="KW-0010">Activator</keyword>
<sequence length="288" mass="31141">MVVRLLATARTPPILKPMPRTAADSADPHSLAPVELIAGEVRVGAFSPHRHETYTIAATTSGVQSFNYRGDRRRSLPGQLLVLHPDELHDGYCSDSAGFSYRAIYLPPAQVQSVIGGVPLPFLANGVSSDPDLVGSALRLMAACAATPDAFAYQDALHGLVSALQRCAGAAPARRTANRAAVTKVREYLDTVPGPGTSLDQLEALAGTDRWSLTRDFRALLGTSPYRYLVYRRLGRAKALLRQGQSLAAAAHDAGFSDQSHFCRVFKAAFGLTPRAWHRAERRRTIIL</sequence>
<dbReference type="InterPro" id="IPR050204">
    <property type="entry name" value="AraC_XylS_family_regulators"/>
</dbReference>
<dbReference type="InterPro" id="IPR037923">
    <property type="entry name" value="HTH-like"/>
</dbReference>
<dbReference type="InterPro" id="IPR003313">
    <property type="entry name" value="AraC-bd"/>
</dbReference>
<dbReference type="SUPFAM" id="SSF46689">
    <property type="entry name" value="Homeodomain-like"/>
    <property type="match status" value="1"/>
</dbReference>
<dbReference type="SUPFAM" id="SSF51215">
    <property type="entry name" value="Regulatory protein AraC"/>
    <property type="match status" value="1"/>
</dbReference>
<dbReference type="Pfam" id="PF02311">
    <property type="entry name" value="AraC_binding"/>
    <property type="match status" value="1"/>
</dbReference>
<comment type="caution">
    <text evidence="6">The sequence shown here is derived from an EMBL/GenBank/DDBJ whole genome shotgun (WGS) entry which is preliminary data.</text>
</comment>
<organism evidence="6 7">
    <name type="scientific">Sphingomonas astaxanthinifaciens DSM 22298</name>
    <dbReference type="NCBI Taxonomy" id="1123267"/>
    <lineage>
        <taxon>Bacteria</taxon>
        <taxon>Pseudomonadati</taxon>
        <taxon>Pseudomonadota</taxon>
        <taxon>Alphaproteobacteria</taxon>
        <taxon>Sphingomonadales</taxon>
        <taxon>Sphingomonadaceae</taxon>
        <taxon>Sphingomonas</taxon>
    </lineage>
</organism>
<keyword evidence="2" id="KW-0238">DNA-binding</keyword>
<dbReference type="PROSITE" id="PS01124">
    <property type="entry name" value="HTH_ARAC_FAMILY_2"/>
    <property type="match status" value="1"/>
</dbReference>
<keyword evidence="1" id="KW-0805">Transcription regulation</keyword>
<dbReference type="PANTHER" id="PTHR46796">
    <property type="entry name" value="HTH-TYPE TRANSCRIPTIONAL ACTIVATOR RHAS-RELATED"/>
    <property type="match status" value="1"/>
</dbReference>
<evidence type="ECO:0000256" key="2">
    <source>
        <dbReference type="ARBA" id="ARBA00023125"/>
    </source>
</evidence>
<accession>A0ABQ5Z519</accession>
<keyword evidence="4" id="KW-0804">Transcription</keyword>
<evidence type="ECO:0000313" key="7">
    <source>
        <dbReference type="Proteomes" id="UP001156703"/>
    </source>
</evidence>
<dbReference type="Gene3D" id="1.10.10.60">
    <property type="entry name" value="Homeodomain-like"/>
    <property type="match status" value="1"/>
</dbReference>
<proteinExistence type="predicted"/>
<name>A0ABQ5Z519_9SPHN</name>
<evidence type="ECO:0000256" key="4">
    <source>
        <dbReference type="ARBA" id="ARBA00023163"/>
    </source>
</evidence>
<dbReference type="InterPro" id="IPR018060">
    <property type="entry name" value="HTH_AraC"/>
</dbReference>
<protein>
    <submittedName>
        <fullName evidence="6">AraC family transcriptional regulator</fullName>
    </submittedName>
</protein>
<dbReference type="InterPro" id="IPR018062">
    <property type="entry name" value="HTH_AraC-typ_CS"/>
</dbReference>
<feature type="domain" description="HTH araC/xylS-type" evidence="5">
    <location>
        <begin position="183"/>
        <end position="280"/>
    </location>
</feature>
<dbReference type="Pfam" id="PF12833">
    <property type="entry name" value="HTH_18"/>
    <property type="match status" value="1"/>
</dbReference>
<dbReference type="PANTHER" id="PTHR46796:SF2">
    <property type="entry name" value="TRANSCRIPTIONAL REGULATORY PROTEIN"/>
    <property type="match status" value="1"/>
</dbReference>
<dbReference type="Proteomes" id="UP001156703">
    <property type="component" value="Unassembled WGS sequence"/>
</dbReference>